<dbReference type="EMBL" id="NXLT01000008">
    <property type="protein sequence ID" value="RDU66161.1"/>
    <property type="molecule type" value="Genomic_DNA"/>
</dbReference>
<gene>
    <name evidence="2" type="ORF">CQA54_07785</name>
</gene>
<comment type="caution">
    <text evidence="2">The sequence shown here is derived from an EMBL/GenBank/DDBJ whole genome shotgun (WGS) entry which is preliminary data.</text>
</comment>
<keyword evidence="3" id="KW-1185">Reference proteome</keyword>
<keyword evidence="1" id="KW-0812">Transmembrane</keyword>
<name>A0A3D8INK7_9HELI</name>
<proteinExistence type="predicted"/>
<protein>
    <submittedName>
        <fullName evidence="2">DUF4006 domain-containing protein</fullName>
    </submittedName>
</protein>
<accession>A0A3D8INK7</accession>
<dbReference type="Proteomes" id="UP000256514">
    <property type="component" value="Unassembled WGS sequence"/>
</dbReference>
<dbReference type="InterPro" id="IPR025065">
    <property type="entry name" value="DUF4006"/>
</dbReference>
<dbReference type="RefSeq" id="WP_095628249.1">
    <property type="nucleotide sequence ID" value="NZ_NXLT01000008.1"/>
</dbReference>
<evidence type="ECO:0000313" key="3">
    <source>
        <dbReference type="Proteomes" id="UP000256514"/>
    </source>
</evidence>
<organism evidence="2 3">
    <name type="scientific">Helicobacter equorum</name>
    <dbReference type="NCBI Taxonomy" id="361872"/>
    <lineage>
        <taxon>Bacteria</taxon>
        <taxon>Pseudomonadati</taxon>
        <taxon>Campylobacterota</taxon>
        <taxon>Epsilonproteobacteria</taxon>
        <taxon>Campylobacterales</taxon>
        <taxon>Helicobacteraceae</taxon>
        <taxon>Helicobacter</taxon>
    </lineage>
</organism>
<evidence type="ECO:0000313" key="2">
    <source>
        <dbReference type="EMBL" id="RDU66161.1"/>
    </source>
</evidence>
<keyword evidence="1" id="KW-0472">Membrane</keyword>
<dbReference type="OrthoDB" id="5329448at2"/>
<evidence type="ECO:0000256" key="1">
    <source>
        <dbReference type="SAM" id="Phobius"/>
    </source>
</evidence>
<keyword evidence="1" id="KW-1133">Transmembrane helix</keyword>
<sequence length="67" mass="7365">MDRLFGINGIAGLLIAVVVLLSLVGIFGTCAVKIQQKQATNFYKIESQNSIEQNVKDASVYYKNAKE</sequence>
<reference evidence="2 3" key="1">
    <citation type="submission" date="2018-04" db="EMBL/GenBank/DDBJ databases">
        <title>Novel Campyloabacter and Helicobacter Species and Strains.</title>
        <authorList>
            <person name="Mannion A.J."/>
            <person name="Shen Z."/>
            <person name="Fox J.G."/>
        </authorList>
    </citation>
    <scope>NUCLEOTIDE SEQUENCE [LARGE SCALE GENOMIC DNA]</scope>
    <source>
        <strain evidence="2 3">MIT 12-6600</strain>
    </source>
</reference>
<dbReference type="AlphaFoldDB" id="A0A3D8INK7"/>
<feature type="transmembrane region" description="Helical" evidence="1">
    <location>
        <begin position="6"/>
        <end position="32"/>
    </location>
</feature>
<dbReference type="Pfam" id="PF13179">
    <property type="entry name" value="DUF4006"/>
    <property type="match status" value="1"/>
</dbReference>